<name>C7R3D0_JONDD</name>
<dbReference type="NCBIfam" id="TIGR03544">
    <property type="entry name" value="DivI1A_domain"/>
    <property type="match status" value="2"/>
</dbReference>
<sequence>MFSTVSKTKIGYDIDDVDDFFAQARETYEGITNDILTFRDVNTCVFDTQRGGYDPAEVDAALERLEVAFVAKERQEFTARGGPQVWMAQISERAQTLYPRLQRPAGERFSSPSKGPGYAKEEVDVLCKRLIRFFEGKGPLTSADVRAATFSPARGKSAYEESSVDAFLARAVEVLLGVE</sequence>
<dbReference type="Proteomes" id="UP000000628">
    <property type="component" value="Chromosome"/>
</dbReference>
<dbReference type="InterPro" id="IPR019933">
    <property type="entry name" value="DivIVA_domain"/>
</dbReference>
<protein>
    <recommendedName>
        <fullName evidence="3">DivIVA domain repeat protein</fullName>
    </recommendedName>
</protein>
<keyword evidence="2" id="KW-1185">Reference proteome</keyword>
<gene>
    <name evidence="1" type="ordered locus">Jden_1010</name>
</gene>
<dbReference type="Gene3D" id="6.10.250.660">
    <property type="match status" value="1"/>
</dbReference>
<dbReference type="AlphaFoldDB" id="C7R3D0"/>
<organism evidence="1 2">
    <name type="scientific">Jonesia denitrificans (strain ATCC 14870 / DSM 20603 / BCRC 15368 / CIP 55.134 / JCM 11481 / NBRC 15587 / NCTC 10816 / Prevot 55134)</name>
    <name type="common">Listeria denitrificans</name>
    <dbReference type="NCBI Taxonomy" id="471856"/>
    <lineage>
        <taxon>Bacteria</taxon>
        <taxon>Bacillati</taxon>
        <taxon>Actinomycetota</taxon>
        <taxon>Actinomycetes</taxon>
        <taxon>Micrococcales</taxon>
        <taxon>Jonesiaceae</taxon>
        <taxon>Jonesia</taxon>
    </lineage>
</organism>
<dbReference type="NCBIfam" id="TIGR03543">
    <property type="entry name" value="divI1A_rptt_fam"/>
    <property type="match status" value="1"/>
</dbReference>
<accession>C7R3D0</accession>
<evidence type="ECO:0000313" key="1">
    <source>
        <dbReference type="EMBL" id="ACV08666.1"/>
    </source>
</evidence>
<dbReference type="HOGENOM" id="CLU_118540_0_0_11"/>
<dbReference type="EMBL" id="CP001706">
    <property type="protein sequence ID" value="ACV08666.1"/>
    <property type="molecule type" value="Genomic_DNA"/>
</dbReference>
<dbReference type="OrthoDB" id="3480096at2"/>
<dbReference type="InterPro" id="IPR019932">
    <property type="entry name" value="CHP03543"/>
</dbReference>
<dbReference type="eggNOG" id="COG3599">
    <property type="taxonomic scope" value="Bacteria"/>
</dbReference>
<dbReference type="STRING" id="471856.Jden_1010"/>
<proteinExistence type="predicted"/>
<dbReference type="RefSeq" id="WP_015771294.1">
    <property type="nucleotide sequence ID" value="NC_013174.1"/>
</dbReference>
<evidence type="ECO:0000313" key="2">
    <source>
        <dbReference type="Proteomes" id="UP000000628"/>
    </source>
</evidence>
<evidence type="ECO:0008006" key="3">
    <source>
        <dbReference type="Google" id="ProtNLM"/>
    </source>
</evidence>
<dbReference type="KEGG" id="jde:Jden_1010"/>
<reference evidence="1 2" key="1">
    <citation type="journal article" date="2009" name="Stand. Genomic Sci.">
        <title>Complete genome sequence of Jonesia denitrificans type strain (Prevot 55134).</title>
        <authorList>
            <person name="Pukall R."/>
            <person name="Gehrich-Schroter G."/>
            <person name="Lapidus A."/>
            <person name="Nolan M."/>
            <person name="Glavina Del Rio T."/>
            <person name="Lucas S."/>
            <person name="Chen F."/>
            <person name="Tice H."/>
            <person name="Pitluck S."/>
            <person name="Cheng J.F."/>
            <person name="Copeland A."/>
            <person name="Saunders E."/>
            <person name="Brettin T."/>
            <person name="Detter J.C."/>
            <person name="Bruce D."/>
            <person name="Goodwin L."/>
            <person name="Pati A."/>
            <person name="Ivanova N."/>
            <person name="Mavromatis K."/>
            <person name="Ovchinnikova G."/>
            <person name="Chen A."/>
            <person name="Palaniappan K."/>
            <person name="Land M."/>
            <person name="Hauser L."/>
            <person name="Chang Y.J."/>
            <person name="Jeffries C.D."/>
            <person name="Chain P."/>
            <person name="Goker M."/>
            <person name="Bristow J."/>
            <person name="Eisen J.A."/>
            <person name="Markowitz V."/>
            <person name="Hugenholtz P."/>
            <person name="Kyrpides N.C."/>
            <person name="Klenk H.P."/>
            <person name="Han C."/>
        </authorList>
    </citation>
    <scope>NUCLEOTIDE SEQUENCE [LARGE SCALE GENOMIC DNA]</scope>
    <source>
        <strain evidence="2">ATCC 14870 / DSM 20603 / BCRC 15368 / CIP 55.134 / JCM 11481 / NBRC 15587 / NCTC 10816 / Prevot 55134</strain>
    </source>
</reference>